<name>A0A2H0TCV2_9BACT</name>
<comment type="caution">
    <text evidence="6">The sequence shown here is derived from an EMBL/GenBank/DDBJ whole genome shotgun (WGS) entry which is preliminary data.</text>
</comment>
<dbReference type="GO" id="GO:0006882">
    <property type="term" value="P:intracellular zinc ion homeostasis"/>
    <property type="evidence" value="ECO:0007669"/>
    <property type="project" value="TreeGrafter"/>
</dbReference>
<sequence>METHTFYALISVFAVSLIALIGLIIISIDEKKIRKAVFFLVALAIGALLGDAFLHLIPEALETGGGSPLIPLLVIAGIVFFFIFEKILGWHHHHHEKPTDCEDCQDILPVGRLILLSDGLHNLVDGIIIGASYLISVEVGIATTLAIILHEIPQEIGDFGILIHAGYSKAKALWFNFLSALVAITGVLLVVIFGGTIEPLLPFIIALAAGNFIYIATADLIPELHKQHGTKQSLLEILFILVGIAAMFSLLFFE</sequence>
<feature type="transmembrane region" description="Helical" evidence="5">
    <location>
        <begin position="69"/>
        <end position="88"/>
    </location>
</feature>
<proteinExistence type="predicted"/>
<feature type="transmembrane region" description="Helical" evidence="5">
    <location>
        <begin position="37"/>
        <end position="57"/>
    </location>
</feature>
<feature type="transmembrane region" description="Helical" evidence="5">
    <location>
        <begin position="233"/>
        <end position="253"/>
    </location>
</feature>
<evidence type="ECO:0000256" key="3">
    <source>
        <dbReference type="ARBA" id="ARBA00022989"/>
    </source>
</evidence>
<dbReference type="PANTHER" id="PTHR16950:SF16">
    <property type="entry name" value="ZINC TRANSPORTER ZIP13"/>
    <property type="match status" value="1"/>
</dbReference>
<dbReference type="InterPro" id="IPR003689">
    <property type="entry name" value="ZIP"/>
</dbReference>
<feature type="transmembrane region" description="Helical" evidence="5">
    <location>
        <begin position="200"/>
        <end position="221"/>
    </location>
</feature>
<gene>
    <name evidence="6" type="ORF">COU47_03360</name>
</gene>
<dbReference type="PANTHER" id="PTHR16950">
    <property type="entry name" value="ZINC TRANSPORTER SLC39A7 HISTIDINE-RICH MEMBRANE PROTEIN KE4"/>
    <property type="match status" value="1"/>
</dbReference>
<reference evidence="7" key="1">
    <citation type="submission" date="2017-09" db="EMBL/GenBank/DDBJ databases">
        <title>Depth-based differentiation of microbial function through sediment-hosted aquifers and enrichment of novel symbionts in the deep terrestrial subsurface.</title>
        <authorList>
            <person name="Probst A.J."/>
            <person name="Ladd B."/>
            <person name="Jarett J.K."/>
            <person name="Geller-Mcgrath D.E."/>
            <person name="Sieber C.M.K."/>
            <person name="Emerson J.B."/>
            <person name="Anantharaman K."/>
            <person name="Thomas B.C."/>
            <person name="Malmstrom R."/>
            <person name="Stieglmeier M."/>
            <person name="Klingl A."/>
            <person name="Woyke T."/>
            <person name="Ryan C.M."/>
            <person name="Banfield J.F."/>
        </authorList>
    </citation>
    <scope>NUCLEOTIDE SEQUENCE [LARGE SCALE GENOMIC DNA]</scope>
</reference>
<accession>A0A2H0TCV2</accession>
<comment type="subcellular location">
    <subcellularLocation>
        <location evidence="1">Membrane</location>
        <topology evidence="1">Multi-pass membrane protein</topology>
    </subcellularLocation>
</comment>
<evidence type="ECO:0000256" key="5">
    <source>
        <dbReference type="SAM" id="Phobius"/>
    </source>
</evidence>
<keyword evidence="2 5" id="KW-0812">Transmembrane</keyword>
<evidence type="ECO:0000256" key="1">
    <source>
        <dbReference type="ARBA" id="ARBA00004141"/>
    </source>
</evidence>
<evidence type="ECO:0000313" key="6">
    <source>
        <dbReference type="EMBL" id="PIR69382.1"/>
    </source>
</evidence>
<dbReference type="Pfam" id="PF02535">
    <property type="entry name" value="Zip"/>
    <property type="match status" value="1"/>
</dbReference>
<evidence type="ECO:0000313" key="7">
    <source>
        <dbReference type="Proteomes" id="UP000231503"/>
    </source>
</evidence>
<keyword evidence="3 5" id="KW-1133">Transmembrane helix</keyword>
<dbReference type="Proteomes" id="UP000231503">
    <property type="component" value="Unassembled WGS sequence"/>
</dbReference>
<protein>
    <submittedName>
        <fullName evidence="6">ZIP family metal transporter</fullName>
    </submittedName>
</protein>
<dbReference type="GO" id="GO:0016020">
    <property type="term" value="C:membrane"/>
    <property type="evidence" value="ECO:0007669"/>
    <property type="project" value="UniProtKB-SubCell"/>
</dbReference>
<keyword evidence="4 5" id="KW-0472">Membrane</keyword>
<organism evidence="6 7">
    <name type="scientific">Candidatus Niyogibacteria bacterium CG10_big_fil_rev_8_21_14_0_10_46_36</name>
    <dbReference type="NCBI Taxonomy" id="1974726"/>
    <lineage>
        <taxon>Bacteria</taxon>
        <taxon>Candidatus Niyogiibacteriota</taxon>
    </lineage>
</organism>
<evidence type="ECO:0000256" key="2">
    <source>
        <dbReference type="ARBA" id="ARBA00022692"/>
    </source>
</evidence>
<evidence type="ECO:0000256" key="4">
    <source>
        <dbReference type="ARBA" id="ARBA00023136"/>
    </source>
</evidence>
<dbReference type="EMBL" id="PFCO01000008">
    <property type="protein sequence ID" value="PIR69382.1"/>
    <property type="molecule type" value="Genomic_DNA"/>
</dbReference>
<dbReference type="AlphaFoldDB" id="A0A2H0TCV2"/>
<dbReference type="GO" id="GO:0005385">
    <property type="term" value="F:zinc ion transmembrane transporter activity"/>
    <property type="evidence" value="ECO:0007669"/>
    <property type="project" value="TreeGrafter"/>
</dbReference>
<feature type="transmembrane region" description="Helical" evidence="5">
    <location>
        <begin position="173"/>
        <end position="194"/>
    </location>
</feature>
<feature type="transmembrane region" description="Helical" evidence="5">
    <location>
        <begin position="6"/>
        <end position="25"/>
    </location>
</feature>